<evidence type="ECO:0000259" key="2">
    <source>
        <dbReference type="Pfam" id="PF07853"/>
    </source>
</evidence>
<evidence type="ECO:0000256" key="1">
    <source>
        <dbReference type="SAM" id="Phobius"/>
    </source>
</evidence>
<dbReference type="InterPro" id="IPR026272">
    <property type="entry name" value="SdpI"/>
</dbReference>
<keyword evidence="1" id="KW-0472">Membrane</keyword>
<organism evidence="3 4">
    <name type="scientific">Halorussus aquaticus</name>
    <dbReference type="NCBI Taxonomy" id="2953748"/>
    <lineage>
        <taxon>Archaea</taxon>
        <taxon>Methanobacteriati</taxon>
        <taxon>Methanobacteriota</taxon>
        <taxon>Stenosarchaea group</taxon>
        <taxon>Halobacteria</taxon>
        <taxon>Halobacteriales</taxon>
        <taxon>Haladaptataceae</taxon>
        <taxon>Halorussus</taxon>
    </lineage>
</organism>
<dbReference type="RefSeq" id="WP_254266937.1">
    <property type="nucleotide sequence ID" value="NZ_CP100400.1"/>
</dbReference>
<feature type="domain" description="DUF1648" evidence="2">
    <location>
        <begin position="13"/>
        <end position="59"/>
    </location>
</feature>
<dbReference type="PANTHER" id="PTHR37810:SF5">
    <property type="entry name" value="IMMUNITY PROTEIN SDPI"/>
    <property type="match status" value="1"/>
</dbReference>
<feature type="transmembrane region" description="Helical" evidence="1">
    <location>
        <begin position="48"/>
        <end position="69"/>
    </location>
</feature>
<proteinExistence type="predicted"/>
<dbReference type="PIRSF" id="PIRSF038959">
    <property type="entry name" value="SdpI"/>
    <property type="match status" value="1"/>
</dbReference>
<dbReference type="EMBL" id="JBHSHT010000001">
    <property type="protein sequence ID" value="MFC4823597.1"/>
    <property type="molecule type" value="Genomic_DNA"/>
</dbReference>
<keyword evidence="4" id="KW-1185">Reference proteome</keyword>
<evidence type="ECO:0000313" key="3">
    <source>
        <dbReference type="EMBL" id="MFC4823597.1"/>
    </source>
</evidence>
<gene>
    <name evidence="3" type="ORF">ACFO9K_04930</name>
</gene>
<name>A0ABD5PYK1_9EURY</name>
<dbReference type="Pfam" id="PF13630">
    <property type="entry name" value="SdpI"/>
    <property type="match status" value="1"/>
</dbReference>
<dbReference type="PANTHER" id="PTHR37810">
    <property type="entry name" value="IMMUNITY PROTEIN SDPI"/>
    <property type="match status" value="1"/>
</dbReference>
<accession>A0ABD5PYK1</accession>
<reference evidence="3 4" key="1">
    <citation type="journal article" date="2019" name="Int. J. Syst. Evol. Microbiol.">
        <title>The Global Catalogue of Microorganisms (GCM) 10K type strain sequencing project: providing services to taxonomists for standard genome sequencing and annotation.</title>
        <authorList>
            <consortium name="The Broad Institute Genomics Platform"/>
            <consortium name="The Broad Institute Genome Sequencing Center for Infectious Disease"/>
            <person name="Wu L."/>
            <person name="Ma J."/>
        </authorList>
    </citation>
    <scope>NUCLEOTIDE SEQUENCE [LARGE SCALE GENOMIC DNA]</scope>
    <source>
        <strain evidence="3 4">XZYJ18</strain>
    </source>
</reference>
<dbReference type="AlphaFoldDB" id="A0ABD5PYK1"/>
<evidence type="ECO:0000313" key="4">
    <source>
        <dbReference type="Proteomes" id="UP001595945"/>
    </source>
</evidence>
<keyword evidence="1" id="KW-0812">Transmembrane</keyword>
<sequence>MSLRRSQVVGIALVGVSALLSLVAYPEMPAEMATHWNAAGEVDGRTPKLVALAAFPALLAATLAAFTVLPRIDPLGENVAEFREQYDAFVALLLGFLAYLHLLVVAANAGYEFGMIRALAPAVGALYYYVGVLSEHAERNWFVGVRTPWTVSSDEVWEQTHERAAPLFKLAGVAAALAAPVPTYATVLLVAPVVAVALYVTAYSYAEYRRIGA</sequence>
<feature type="transmembrane region" description="Helical" evidence="1">
    <location>
        <begin position="184"/>
        <end position="206"/>
    </location>
</feature>
<dbReference type="Proteomes" id="UP001595945">
    <property type="component" value="Unassembled WGS sequence"/>
</dbReference>
<dbReference type="Pfam" id="PF07853">
    <property type="entry name" value="DUF1648"/>
    <property type="match status" value="1"/>
</dbReference>
<dbReference type="InterPro" id="IPR025962">
    <property type="entry name" value="SdpI/YhfL"/>
</dbReference>
<protein>
    <submittedName>
        <fullName evidence="3">SdpI family protein</fullName>
    </submittedName>
</protein>
<keyword evidence="1" id="KW-1133">Transmembrane helix</keyword>
<dbReference type="InterPro" id="IPR012867">
    <property type="entry name" value="DUF1648"/>
</dbReference>
<comment type="caution">
    <text evidence="3">The sequence shown here is derived from an EMBL/GenBank/DDBJ whole genome shotgun (WGS) entry which is preliminary data.</text>
</comment>
<dbReference type="GeneID" id="73045346"/>
<feature type="transmembrane region" description="Helical" evidence="1">
    <location>
        <begin position="89"/>
        <end position="111"/>
    </location>
</feature>